<evidence type="ECO:0000256" key="3">
    <source>
        <dbReference type="ARBA" id="ARBA00022475"/>
    </source>
</evidence>
<proteinExistence type="inferred from homology"/>
<feature type="transmembrane region" description="Helical" evidence="9">
    <location>
        <begin position="249"/>
        <end position="277"/>
    </location>
</feature>
<dbReference type="InterPro" id="IPR004937">
    <property type="entry name" value="Urea_transporter"/>
</dbReference>
<keyword evidence="6 9" id="KW-0472">Membrane</keyword>
<keyword evidence="4 9" id="KW-0812">Transmembrane</keyword>
<feature type="transmembrane region" description="Helical" evidence="9">
    <location>
        <begin position="289"/>
        <end position="307"/>
    </location>
</feature>
<feature type="transmembrane region" description="Helical" evidence="9">
    <location>
        <begin position="314"/>
        <end position="337"/>
    </location>
</feature>
<evidence type="ECO:0000313" key="11">
    <source>
        <dbReference type="Proteomes" id="UP000243217"/>
    </source>
</evidence>
<name>A0A1V9ZZX1_9STRA</name>
<accession>A0A1V9ZZX1</accession>
<organism evidence="10 11">
    <name type="scientific">Thraustotheca clavata</name>
    <dbReference type="NCBI Taxonomy" id="74557"/>
    <lineage>
        <taxon>Eukaryota</taxon>
        <taxon>Sar</taxon>
        <taxon>Stramenopiles</taxon>
        <taxon>Oomycota</taxon>
        <taxon>Saprolegniomycetes</taxon>
        <taxon>Saprolegniales</taxon>
        <taxon>Achlyaceae</taxon>
        <taxon>Thraustotheca</taxon>
    </lineage>
</organism>
<comment type="similarity">
    <text evidence="2">Belongs to the urea transporter family.</text>
</comment>
<evidence type="ECO:0000256" key="8">
    <source>
        <dbReference type="PIRSR" id="PIRSR016502-1"/>
    </source>
</evidence>
<keyword evidence="5 9" id="KW-1133">Transmembrane helix</keyword>
<protein>
    <submittedName>
        <fullName evidence="10">Urea transporter</fullName>
    </submittedName>
</protein>
<dbReference type="PIRSF" id="PIRSF016502">
    <property type="entry name" value="Urea_transporter"/>
    <property type="match status" value="1"/>
</dbReference>
<evidence type="ECO:0000313" key="10">
    <source>
        <dbReference type="EMBL" id="OQS03583.1"/>
    </source>
</evidence>
<dbReference type="InterPro" id="IPR029020">
    <property type="entry name" value="Ammonium/urea_transptr"/>
</dbReference>
<dbReference type="GO" id="GO:0015204">
    <property type="term" value="F:urea transmembrane transporter activity"/>
    <property type="evidence" value="ECO:0007669"/>
    <property type="project" value="InterPro"/>
</dbReference>
<evidence type="ECO:0000256" key="6">
    <source>
        <dbReference type="ARBA" id="ARBA00023136"/>
    </source>
</evidence>
<dbReference type="GO" id="GO:0005886">
    <property type="term" value="C:plasma membrane"/>
    <property type="evidence" value="ECO:0007669"/>
    <property type="project" value="UniProtKB-SubCell"/>
</dbReference>
<dbReference type="Proteomes" id="UP000243217">
    <property type="component" value="Unassembled WGS sequence"/>
</dbReference>
<feature type="transmembrane region" description="Helical" evidence="9">
    <location>
        <begin position="178"/>
        <end position="195"/>
    </location>
</feature>
<reference evidence="10 11" key="1">
    <citation type="journal article" date="2014" name="Genome Biol. Evol.">
        <title>The secreted proteins of Achlya hypogyna and Thraustotheca clavata identify the ancestral oomycete secretome and reveal gene acquisitions by horizontal gene transfer.</title>
        <authorList>
            <person name="Misner I."/>
            <person name="Blouin N."/>
            <person name="Leonard G."/>
            <person name="Richards T.A."/>
            <person name="Lane C.E."/>
        </authorList>
    </citation>
    <scope>NUCLEOTIDE SEQUENCE [LARGE SCALE GENOMIC DNA]</scope>
    <source>
        <strain evidence="10 11">ATCC 34112</strain>
    </source>
</reference>
<evidence type="ECO:0000256" key="1">
    <source>
        <dbReference type="ARBA" id="ARBA00004651"/>
    </source>
</evidence>
<evidence type="ECO:0000256" key="7">
    <source>
        <dbReference type="ARBA" id="ARBA00033993"/>
    </source>
</evidence>
<evidence type="ECO:0000256" key="5">
    <source>
        <dbReference type="ARBA" id="ARBA00022989"/>
    </source>
</evidence>
<dbReference type="Pfam" id="PF03253">
    <property type="entry name" value="UT"/>
    <property type="match status" value="1"/>
</dbReference>
<keyword evidence="3" id="KW-1003">Cell membrane</keyword>
<dbReference type="OrthoDB" id="426293at2759"/>
<feature type="transmembrane region" description="Helical" evidence="9">
    <location>
        <begin position="91"/>
        <end position="111"/>
    </location>
</feature>
<comment type="catalytic activity">
    <reaction evidence="7">
        <text>urea(in) = urea(out)</text>
        <dbReference type="Rhea" id="RHEA:32799"/>
        <dbReference type="ChEBI" id="CHEBI:16199"/>
    </reaction>
</comment>
<evidence type="ECO:0000256" key="4">
    <source>
        <dbReference type="ARBA" id="ARBA00022692"/>
    </source>
</evidence>
<gene>
    <name evidence="10" type="ORF">THRCLA_04099</name>
</gene>
<feature type="transmembrane region" description="Helical" evidence="9">
    <location>
        <begin position="343"/>
        <end position="361"/>
    </location>
</feature>
<dbReference type="EMBL" id="JNBS01000834">
    <property type="protein sequence ID" value="OQS03583.1"/>
    <property type="molecule type" value="Genomic_DNA"/>
</dbReference>
<feature type="site" description="Important for channel permeability" evidence="8">
    <location>
        <position position="344"/>
    </location>
</feature>
<sequence>MEHWAALKSPSKVADVESLETQNNSKFIFLLGRLARFRTLPRLQIRAEKHWLVEFIDACLRGVGQCLFQNSPLSGLLFLVAFGLADVGYEMVIFALVGVVTSTAFSILLGLPKSVRKAGMYGYNATLVGCAVHTLSLNRRFMTDRFSSFVPTISLIIGLSAFTVLVTTATAAVLPRGLPVLTFPFQLAMWVYALAGQSYPSIQLLAQSEPHLMVNITTTQRMYSQMEIFQGILTGIGQTCLVDDWISGLLMLIGIFLCSPTSAFAALVSSTISAYFAVGFHAYNISSGLYGYNPVLIGIALSGLFLAPKHWRTLVLIVSGVLFTFLITCATTSAFNVFGLPVLTWPFTVMTWIILLVAQTLPDTECIALDEIKTPEDHIESYYLI</sequence>
<dbReference type="PANTHER" id="PTHR10464:SF4">
    <property type="entry name" value="UREA TRANSPORTER"/>
    <property type="match status" value="1"/>
</dbReference>
<comment type="subcellular location">
    <subcellularLocation>
        <location evidence="1">Cell membrane</location>
        <topology evidence="1">Multi-pass membrane protein</topology>
    </subcellularLocation>
</comment>
<dbReference type="Gene3D" id="1.10.3430.10">
    <property type="entry name" value="Ammonium transporter AmtB like domains"/>
    <property type="match status" value="1"/>
</dbReference>
<evidence type="ECO:0000256" key="2">
    <source>
        <dbReference type="ARBA" id="ARBA00005914"/>
    </source>
</evidence>
<dbReference type="AlphaFoldDB" id="A0A1V9ZZX1"/>
<comment type="caution">
    <text evidence="10">The sequence shown here is derived from an EMBL/GenBank/DDBJ whole genome shotgun (WGS) entry which is preliminary data.</text>
</comment>
<dbReference type="PANTHER" id="PTHR10464">
    <property type="entry name" value="UREA TRANSPORTER"/>
    <property type="match status" value="1"/>
</dbReference>
<keyword evidence="11" id="KW-1185">Reference proteome</keyword>
<feature type="transmembrane region" description="Helical" evidence="9">
    <location>
        <begin position="149"/>
        <end position="172"/>
    </location>
</feature>
<evidence type="ECO:0000256" key="9">
    <source>
        <dbReference type="SAM" id="Phobius"/>
    </source>
</evidence>